<gene>
    <name evidence="2" type="ORF">SK128_013143</name>
</gene>
<sequence length="2142" mass="242212">MTQTAQEYYEVGDSSEYDDDYYYYYENGDYEIQPLESVRPRPHIFSQEQQTNPASLALTANSGFPDNFPKSSMLRQRTPKRSPPRGAYFTPVPNYAGNEDLFSLPDFLHFDKDWSMKVETPKHSIPSSNPNLFISSVSQQLATFPATNTLFDHGNLYDKSLVQGGWNNSLSNSLNPNSFLKELNEYDYEVNQYNEAFEEPIYDYAVDETYTLAHDQKKLNYNLPAEPVNAFNNIKLTNDHRGLIPHRERLGNSYGIHNPVRGHVYPFKQFKVYPSTPEGISPEVNLSPDQIDNFARDHSNAYVQHSSHALKSSVKIPAYQQPTDLLSVTKIHARESPRMYKTTTAIPTYQYSTREKPHQESNQYRGVSEDQSYRSENIPYEYLVTPKKVSLRFEEEELPDDHTQDSPTPHSQMTFRKPAITFYSSEEADLSLEQKNMKLTAPQKNQYRFINSQNGIAEQLSESSPDAYHQYKQNTGDEKYNNYFIDPYLLPTNPFVSPRAFSGPNNDDTVQRSLTSTRLLPSRELLQYYNPEIGEDRAAYYPQEILRQYYLDSYTNYANLRRNSSLANIYRSNPYTVKYLGVQPKFMSTAGPNPPIPRLNPISDNKDDHSVNNSKKTFGHELYYENQASTAVPSHTSVSSSVTIAPDYMSTVGYHTTIVPGSVPDLSTYATENSAKVSSHSTLSEMNGTLREKNHEISTTDMSRPSVQKSLLELYPFKKPDPSRYFDGSRKLAISSHPTPLPMTHTTQYNIQSIEDISQPSIQAESENRYKSKISNNTSTVTRRRRPTVPRNYFSYRQSSQALKVPTTIASSLTDSKNSYSLLKENSSLAASNNTLRQLPNPVVTQRRESQTPNPNNFRTSRVLKRLRKPFTRRIRLSPKFTNPSTSLTSNFNFGEQFPVNHQIPDHNSFPTTPSYRNTSESSYFASNPMGNGSLAISVDSSQTPKIYLSPSKSTGNVVFHATEGEDSIDESSQKRIPLPLTTTPKTIVSTMKKAFSSLPHHELQYPVSPSTTTLAPSEETSSYSPLPIPTGGKKFLSGPLPGLPRRDLNDPTGVITTGPFPTQTVHIIPKAVKMMNTSFPFTQISKNPSFSVNQTSTVPFIFISNQGGPFIQSYFNKTYNLHKGSLEHSNHVSNFSGKAIFKRSSHFHPVETIQQSNIHEAPAYYKFSPHLSQSRYHLVRNSKTGEIMPQLQLTFNINVPIRHLRKNFQRHHHGTESGNPSREVYPKSETIQITGPTITTTISPYTLCLGEDNCNNLAEKDTQVYHGRNADGEGSYSTPVPKGSGLIQHPSSGVGSQKHINRQSFHQSLSSRNEGNMLHNIQNGYSSLSPMTRKIQGPSYKDLSHILPKPFRPVVRTRYLRRFTQRPRNLALHNHGNLPLKQLQEVIDTLSPDKVITRKFRMPVLPPRGNINFNNFPRNHGHNSHLNDNLGVTTVPPAREHSFSTEHGGIHQNQIENDHKGPPPIHRFRGYLPASSPHFRGNSDIPSLHHSPQQSLNNENVFAIQRNTPISQASPYRFKALTSTAKPVTDRLHQHHEPQHIITFHPSQSKEYLPYIATSRHGNKELNSNINPSIANSQNPLGENIRPQSRLQEYNTNYGSNQLPGQRNSDHDLYNKNHQGADEFHHYAGNSQGSETYSHNDQVADQLFPHSSDKYNENYRENVKSSIPLSHSIYSQINTPEVINSNRNAVTQIPNTSYHPPDTTTWPVHYHTQHPHHFHHSVHIETSEHPTTPVSFVHFRTPRPLTSAPVPLPAIYRNAHTDDAYLNNGKTHYDINFQDPLQNHFKVNSFQSPPALPEVSDKSVVAVTPKSDYGIRPPNRITTERPSHNTYTSNLPIFNITEVSIPSVESYFQTMNLFSHREPHHLEPHQSQFGSTNHQLHFKRHSEMPSQTHLSYSHSVHSSSPIQPAAQSTTSSPLIMSTLASSQISFPLDPSIKVDFRNNSNLQHMHFSESKIYNVDPNEYKESYPQPAVEDKEKYEGKGNETEVIQRHTTGASYLDLALKDNHDSKSVHELYSLGNVSPPVPSFIGLDAVQTLPGDSYLGLTSKNNHNIKSELELHSPGNVSLSVPGLIGLNAVQKLPERPSSADIATTISLQRRNRLKKIIRRRRLSTTAIPSTSEVPPSITVSPRPRKRGAHRKH</sequence>
<evidence type="ECO:0000313" key="2">
    <source>
        <dbReference type="EMBL" id="KAK7072404.1"/>
    </source>
</evidence>
<dbReference type="EMBL" id="JAXCGZ010013508">
    <property type="protein sequence ID" value="KAK7072404.1"/>
    <property type="molecule type" value="Genomic_DNA"/>
</dbReference>
<evidence type="ECO:0000313" key="3">
    <source>
        <dbReference type="Proteomes" id="UP001381693"/>
    </source>
</evidence>
<feature type="region of interest" description="Disordered" evidence="1">
    <location>
        <begin position="1433"/>
        <end position="1494"/>
    </location>
</feature>
<dbReference type="Proteomes" id="UP001381693">
    <property type="component" value="Unassembled WGS sequence"/>
</dbReference>
<feature type="compositionally biased region" description="Polar residues" evidence="1">
    <location>
        <begin position="1008"/>
        <end position="1025"/>
    </location>
</feature>
<feature type="compositionally biased region" description="Low complexity" evidence="1">
    <location>
        <begin position="1894"/>
        <end position="1905"/>
    </location>
</feature>
<accession>A0AAN8X3S3</accession>
<feature type="region of interest" description="Disordered" evidence="1">
    <location>
        <begin position="67"/>
        <end position="86"/>
    </location>
</feature>
<organism evidence="2 3">
    <name type="scientific">Halocaridina rubra</name>
    <name type="common">Hawaiian red shrimp</name>
    <dbReference type="NCBI Taxonomy" id="373956"/>
    <lineage>
        <taxon>Eukaryota</taxon>
        <taxon>Metazoa</taxon>
        <taxon>Ecdysozoa</taxon>
        <taxon>Arthropoda</taxon>
        <taxon>Crustacea</taxon>
        <taxon>Multicrustacea</taxon>
        <taxon>Malacostraca</taxon>
        <taxon>Eumalacostraca</taxon>
        <taxon>Eucarida</taxon>
        <taxon>Decapoda</taxon>
        <taxon>Pleocyemata</taxon>
        <taxon>Caridea</taxon>
        <taxon>Atyoidea</taxon>
        <taxon>Atyidae</taxon>
        <taxon>Halocaridina</taxon>
    </lineage>
</organism>
<protein>
    <submittedName>
        <fullName evidence="2">Uncharacterized protein</fullName>
    </submittedName>
</protein>
<feature type="region of interest" description="Disordered" evidence="1">
    <location>
        <begin position="1007"/>
        <end position="1029"/>
    </location>
</feature>
<name>A0AAN8X3S3_HALRR</name>
<evidence type="ECO:0000256" key="1">
    <source>
        <dbReference type="SAM" id="MobiDB-lite"/>
    </source>
</evidence>
<feature type="region of interest" description="Disordered" evidence="1">
    <location>
        <begin position="1887"/>
        <end position="1914"/>
    </location>
</feature>
<feature type="compositionally biased region" description="Polar residues" evidence="1">
    <location>
        <begin position="2114"/>
        <end position="2129"/>
    </location>
</feature>
<reference evidence="2 3" key="1">
    <citation type="submission" date="2023-11" db="EMBL/GenBank/DDBJ databases">
        <title>Halocaridina rubra genome assembly.</title>
        <authorList>
            <person name="Smith C."/>
        </authorList>
    </citation>
    <scope>NUCLEOTIDE SEQUENCE [LARGE SCALE GENOMIC DNA]</scope>
    <source>
        <strain evidence="2">EP-1</strain>
        <tissue evidence="2">Whole</tissue>
    </source>
</reference>
<feature type="region of interest" description="Disordered" evidence="1">
    <location>
        <begin position="2114"/>
        <end position="2142"/>
    </location>
</feature>
<comment type="caution">
    <text evidence="2">The sequence shown here is derived from an EMBL/GenBank/DDBJ whole genome shotgun (WGS) entry which is preliminary data.</text>
</comment>
<feature type="compositionally biased region" description="Basic residues" evidence="1">
    <location>
        <begin position="2132"/>
        <end position="2142"/>
    </location>
</feature>
<keyword evidence="3" id="KW-1185">Reference proteome</keyword>
<proteinExistence type="predicted"/>